<organism evidence="14 15">
    <name type="scientific">Affinibrenneria salicis</name>
    <dbReference type="NCBI Taxonomy" id="2590031"/>
    <lineage>
        <taxon>Bacteria</taxon>
        <taxon>Pseudomonadati</taxon>
        <taxon>Pseudomonadota</taxon>
        <taxon>Gammaproteobacteria</taxon>
        <taxon>Enterobacterales</taxon>
        <taxon>Pectobacteriaceae</taxon>
        <taxon>Affinibrenneria</taxon>
    </lineage>
</organism>
<evidence type="ECO:0000256" key="8">
    <source>
        <dbReference type="ARBA" id="ARBA00023136"/>
    </source>
</evidence>
<dbReference type="GO" id="GO:0005524">
    <property type="term" value="F:ATP binding"/>
    <property type="evidence" value="ECO:0007669"/>
    <property type="project" value="UniProtKB-KW"/>
</dbReference>
<dbReference type="GO" id="GO:0008233">
    <property type="term" value="F:peptidase activity"/>
    <property type="evidence" value="ECO:0007669"/>
    <property type="project" value="InterPro"/>
</dbReference>
<dbReference type="AlphaFoldDB" id="A0A5J5FS62"/>
<feature type="domain" description="Peptidase C39" evidence="13">
    <location>
        <begin position="25"/>
        <end position="147"/>
    </location>
</feature>
<keyword evidence="15" id="KW-1185">Reference proteome</keyword>
<sequence>MNLQATQRASTPDESLTHPHKHDPRSRHDDPLLDCLLILCSLHGKSASRSTLTAGLPLENQRLSLNTLPRAAARVGLKARVLKRPLDKISAMSLPAMLLLRDDSAAVLLGWNEDGSARIMPCETEGGEIVVDSQTLRQNYLGMAIFAQPQHPFDAQPTSLIPRTKSWFRDTLKLSRFLYMDAIIASLLINLIALGTPLFVMNVYDRVVPNQATATLWVLALGITGAFLFDLALKTLRGICLDLAGKKTDLIISATLFERITGMSMKARPARVGSFAQNIHEFQALRDFLSSLTLTTLIDLPFTLLLLLVIGFIGGPLVWVPLLAFPLALLVSWAIQKPLSATIEKTMSLASERQAALIETLSGLDAIKVNNAESERQYQWEQTLGSLSRLEMRAKSLSYLAVNLTTWFQQFASVAMIVAGVYMIVDGKLSMGGLIACYMLNGRALMPMGQLSGLVTRYQQARLTMKTTEEMMTLPQERRENEQPLKRESLRGAIEFRDVNFNYPDQATQSLHAINLVIEPGERVGIIGRSGSGKSTLSKLIVNLYQPSGGNLLIDGVDARQLDVSDLRHNIGYVPQDIQLFSGSLRDNLVSGARYVEDEAMLRAAEIAGVNEFARIHPEGFNMQVGERGLQLSGGQRQAVALARALLLDPPILLLDEPTSSMDNTSEDRIRKTLQPVIANKTLLLVTHRASMLALVERLIIVDKGRIIADGPKAIVMDALKKGQINASR</sequence>
<dbReference type="InterPro" id="IPR039421">
    <property type="entry name" value="Type_1_exporter"/>
</dbReference>
<keyword evidence="2" id="KW-0813">Transport</keyword>
<dbReference type="InterPro" id="IPR003593">
    <property type="entry name" value="AAA+_ATPase"/>
</dbReference>
<feature type="transmembrane region" description="Helical" evidence="10">
    <location>
        <begin position="212"/>
        <end position="233"/>
    </location>
</feature>
<dbReference type="InterPro" id="IPR003439">
    <property type="entry name" value="ABC_transporter-like_ATP-bd"/>
</dbReference>
<feature type="transmembrane region" description="Helical" evidence="10">
    <location>
        <begin position="318"/>
        <end position="335"/>
    </location>
</feature>
<dbReference type="Proteomes" id="UP000335415">
    <property type="component" value="Unassembled WGS sequence"/>
</dbReference>
<dbReference type="Gene3D" id="1.20.1560.10">
    <property type="entry name" value="ABC transporter type 1, transmembrane domain"/>
    <property type="match status" value="1"/>
</dbReference>
<dbReference type="PROSITE" id="PS50893">
    <property type="entry name" value="ABC_TRANSPORTER_2"/>
    <property type="match status" value="1"/>
</dbReference>
<evidence type="ECO:0000256" key="3">
    <source>
        <dbReference type="ARBA" id="ARBA00022475"/>
    </source>
</evidence>
<evidence type="ECO:0000259" key="12">
    <source>
        <dbReference type="PROSITE" id="PS50929"/>
    </source>
</evidence>
<dbReference type="Gene3D" id="3.40.50.300">
    <property type="entry name" value="P-loop containing nucleotide triphosphate hydrolases"/>
    <property type="match status" value="1"/>
</dbReference>
<reference evidence="14 15" key="1">
    <citation type="submission" date="2019-09" db="EMBL/GenBank/DDBJ databases">
        <authorList>
            <person name="Li Y."/>
        </authorList>
    </citation>
    <scope>NUCLEOTIDE SEQUENCE [LARGE SCALE GENOMIC DNA]</scope>
    <source>
        <strain evidence="14 15">L3-3HA</strain>
    </source>
</reference>
<dbReference type="OrthoDB" id="9787557at2"/>
<comment type="subcellular location">
    <subcellularLocation>
        <location evidence="1">Cell membrane</location>
        <topology evidence="1">Multi-pass membrane protein</topology>
    </subcellularLocation>
</comment>
<dbReference type="GO" id="GO:0006508">
    <property type="term" value="P:proteolysis"/>
    <property type="evidence" value="ECO:0007669"/>
    <property type="project" value="InterPro"/>
</dbReference>
<evidence type="ECO:0000256" key="10">
    <source>
        <dbReference type="SAM" id="Phobius"/>
    </source>
</evidence>
<dbReference type="InterPro" id="IPR017871">
    <property type="entry name" value="ABC_transporter-like_CS"/>
</dbReference>
<feature type="transmembrane region" description="Helical" evidence="10">
    <location>
        <begin position="397"/>
        <end position="425"/>
    </location>
</feature>
<keyword evidence="8 10" id="KW-0472">Membrane</keyword>
<evidence type="ECO:0000259" key="11">
    <source>
        <dbReference type="PROSITE" id="PS50893"/>
    </source>
</evidence>
<feature type="domain" description="ABC transmembrane type-1" evidence="12">
    <location>
        <begin position="182"/>
        <end position="460"/>
    </location>
</feature>
<keyword evidence="5" id="KW-0547">Nucleotide-binding</keyword>
<evidence type="ECO:0000313" key="14">
    <source>
        <dbReference type="EMBL" id="KAA8995533.1"/>
    </source>
</evidence>
<evidence type="ECO:0000259" key="13">
    <source>
        <dbReference type="PROSITE" id="PS50990"/>
    </source>
</evidence>
<dbReference type="InterPro" id="IPR005074">
    <property type="entry name" value="Peptidase_C39"/>
</dbReference>
<keyword evidence="4 10" id="KW-0812">Transmembrane</keyword>
<evidence type="ECO:0000256" key="6">
    <source>
        <dbReference type="ARBA" id="ARBA00022840"/>
    </source>
</evidence>
<feature type="region of interest" description="Disordered" evidence="9">
    <location>
        <begin position="1"/>
        <end position="27"/>
    </location>
</feature>
<dbReference type="Pfam" id="PF03412">
    <property type="entry name" value="Peptidase_C39"/>
    <property type="match status" value="1"/>
</dbReference>
<proteinExistence type="predicted"/>
<evidence type="ECO:0000256" key="1">
    <source>
        <dbReference type="ARBA" id="ARBA00004651"/>
    </source>
</evidence>
<dbReference type="GO" id="GO:0140359">
    <property type="term" value="F:ABC-type transporter activity"/>
    <property type="evidence" value="ECO:0007669"/>
    <property type="project" value="InterPro"/>
</dbReference>
<keyword evidence="6" id="KW-0067">ATP-binding</keyword>
<dbReference type="PROSITE" id="PS50929">
    <property type="entry name" value="ABC_TM1F"/>
    <property type="match status" value="1"/>
</dbReference>
<feature type="transmembrane region" description="Helical" evidence="10">
    <location>
        <begin position="177"/>
        <end position="200"/>
    </location>
</feature>
<gene>
    <name evidence="14" type="ORF">FJU30_24440</name>
</gene>
<evidence type="ECO:0000256" key="9">
    <source>
        <dbReference type="SAM" id="MobiDB-lite"/>
    </source>
</evidence>
<feature type="compositionally biased region" description="Polar residues" evidence="9">
    <location>
        <begin position="1"/>
        <end position="14"/>
    </location>
</feature>
<dbReference type="FunFam" id="3.40.50.300:FF:000299">
    <property type="entry name" value="ABC transporter ATP-binding protein/permease"/>
    <property type="match status" value="1"/>
</dbReference>
<dbReference type="InterPro" id="IPR017750">
    <property type="entry name" value="ATPase_T1SS"/>
</dbReference>
<dbReference type="NCBIfam" id="TIGR03375">
    <property type="entry name" value="type_I_sec_LssB"/>
    <property type="match status" value="1"/>
</dbReference>
<dbReference type="InterPro" id="IPR011527">
    <property type="entry name" value="ABC1_TM_dom"/>
</dbReference>
<dbReference type="RefSeq" id="WP_150437568.1">
    <property type="nucleotide sequence ID" value="NZ_VYKJ01000019.1"/>
</dbReference>
<dbReference type="PANTHER" id="PTHR24221:SF248">
    <property type="entry name" value="ABC TRANSPORTER TRANSMEMBRANE REGION"/>
    <property type="match status" value="1"/>
</dbReference>
<comment type="caution">
    <text evidence="14">The sequence shown here is derived from an EMBL/GenBank/DDBJ whole genome shotgun (WGS) entry which is preliminary data.</text>
</comment>
<dbReference type="SMART" id="SM00382">
    <property type="entry name" value="AAA"/>
    <property type="match status" value="1"/>
</dbReference>
<dbReference type="InterPro" id="IPR036640">
    <property type="entry name" value="ABC1_TM_sf"/>
</dbReference>
<protein>
    <submittedName>
        <fullName evidence="14">Type I secretion system permease/ATPase</fullName>
    </submittedName>
</protein>
<evidence type="ECO:0000256" key="4">
    <source>
        <dbReference type="ARBA" id="ARBA00022692"/>
    </source>
</evidence>
<feature type="domain" description="ABC transporter" evidence="11">
    <location>
        <begin position="494"/>
        <end position="729"/>
    </location>
</feature>
<evidence type="ECO:0000256" key="5">
    <source>
        <dbReference type="ARBA" id="ARBA00022741"/>
    </source>
</evidence>
<dbReference type="GO" id="GO:0016887">
    <property type="term" value="F:ATP hydrolysis activity"/>
    <property type="evidence" value="ECO:0007669"/>
    <property type="project" value="InterPro"/>
</dbReference>
<dbReference type="SUPFAM" id="SSF90123">
    <property type="entry name" value="ABC transporter transmembrane region"/>
    <property type="match status" value="1"/>
</dbReference>
<evidence type="ECO:0000313" key="15">
    <source>
        <dbReference type="Proteomes" id="UP000335415"/>
    </source>
</evidence>
<evidence type="ECO:0000256" key="2">
    <source>
        <dbReference type="ARBA" id="ARBA00022448"/>
    </source>
</evidence>
<keyword evidence="7 10" id="KW-1133">Transmembrane helix</keyword>
<dbReference type="PRINTS" id="PR01896">
    <property type="entry name" value="TAP1PROTEIN"/>
</dbReference>
<dbReference type="EMBL" id="VYKJ01000019">
    <property type="protein sequence ID" value="KAA8995533.1"/>
    <property type="molecule type" value="Genomic_DNA"/>
</dbReference>
<name>A0A5J5FS62_9GAMM</name>
<dbReference type="CDD" id="cd02421">
    <property type="entry name" value="Peptidase_C39_likeD"/>
    <property type="match status" value="1"/>
</dbReference>
<accession>A0A5J5FS62</accession>
<dbReference type="PROSITE" id="PS00211">
    <property type="entry name" value="ABC_TRANSPORTER_1"/>
    <property type="match status" value="1"/>
</dbReference>
<dbReference type="CDD" id="cd18587">
    <property type="entry name" value="ABC_6TM_LapB_like"/>
    <property type="match status" value="1"/>
</dbReference>
<dbReference type="InterPro" id="IPR027417">
    <property type="entry name" value="P-loop_NTPase"/>
</dbReference>
<dbReference type="Gene3D" id="3.90.70.10">
    <property type="entry name" value="Cysteine proteinases"/>
    <property type="match status" value="1"/>
</dbReference>
<keyword evidence="3" id="KW-1003">Cell membrane</keyword>
<dbReference type="Pfam" id="PF00664">
    <property type="entry name" value="ABC_membrane"/>
    <property type="match status" value="1"/>
</dbReference>
<dbReference type="SUPFAM" id="SSF52540">
    <property type="entry name" value="P-loop containing nucleoside triphosphate hydrolases"/>
    <property type="match status" value="1"/>
</dbReference>
<evidence type="ECO:0000256" key="7">
    <source>
        <dbReference type="ARBA" id="ARBA00022989"/>
    </source>
</evidence>
<dbReference type="GO" id="GO:0034040">
    <property type="term" value="F:ATPase-coupled lipid transmembrane transporter activity"/>
    <property type="evidence" value="ECO:0007669"/>
    <property type="project" value="TreeGrafter"/>
</dbReference>
<dbReference type="Pfam" id="PF00005">
    <property type="entry name" value="ABC_tran"/>
    <property type="match status" value="1"/>
</dbReference>
<dbReference type="GO" id="GO:0005886">
    <property type="term" value="C:plasma membrane"/>
    <property type="evidence" value="ECO:0007669"/>
    <property type="project" value="UniProtKB-SubCell"/>
</dbReference>
<dbReference type="PROSITE" id="PS50990">
    <property type="entry name" value="PEPTIDASE_C39"/>
    <property type="match status" value="1"/>
</dbReference>
<dbReference type="PANTHER" id="PTHR24221">
    <property type="entry name" value="ATP-BINDING CASSETTE SUB-FAMILY B"/>
    <property type="match status" value="1"/>
</dbReference>
<feature type="transmembrane region" description="Helical" evidence="10">
    <location>
        <begin position="288"/>
        <end position="312"/>
    </location>
</feature>